<name>A0A1Q4HCE3_9MYCO</name>
<evidence type="ECO:0000313" key="3">
    <source>
        <dbReference type="Proteomes" id="UP000191039"/>
    </source>
</evidence>
<keyword evidence="1" id="KW-0812">Transmembrane</keyword>
<comment type="caution">
    <text evidence="2">The sequence shown here is derived from an EMBL/GenBank/DDBJ whole genome shotgun (WGS) entry which is preliminary data.</text>
</comment>
<dbReference type="OrthoDB" id="4464283at2"/>
<gene>
    <name evidence="2" type="ORF">BV510_30070</name>
</gene>
<dbReference type="RefSeq" id="WP_073857118.1">
    <property type="nucleotide sequence ID" value="NZ_BAAATC010000003.1"/>
</dbReference>
<keyword evidence="1" id="KW-0472">Membrane</keyword>
<dbReference type="STRING" id="1801.BRW64_15425"/>
<accession>A0A1Q4HCE3</accession>
<dbReference type="AlphaFoldDB" id="A0A1Q4HCE3"/>
<feature type="transmembrane region" description="Helical" evidence="1">
    <location>
        <begin position="120"/>
        <end position="139"/>
    </location>
</feature>
<reference evidence="2 3" key="1">
    <citation type="submission" date="2016-09" db="EMBL/GenBank/DDBJ databases">
        <title>genome sequences of unsequenced Mycobacteria.</title>
        <authorList>
            <person name="Greninger A.L."/>
            <person name="Jerome K.R."/>
            <person name="Mcnair B."/>
            <person name="Wallis C."/>
            <person name="Fang F."/>
        </authorList>
    </citation>
    <scope>NUCLEOTIDE SEQUENCE [LARGE SCALE GENOMIC DNA]</scope>
    <source>
        <strain evidence="2 3">BM1</strain>
    </source>
</reference>
<feature type="transmembrane region" description="Helical" evidence="1">
    <location>
        <begin position="93"/>
        <end position="114"/>
    </location>
</feature>
<protein>
    <submittedName>
        <fullName evidence="2">Uncharacterized protein</fullName>
    </submittedName>
</protein>
<feature type="transmembrane region" description="Helical" evidence="1">
    <location>
        <begin position="12"/>
        <end position="39"/>
    </location>
</feature>
<feature type="transmembrane region" description="Helical" evidence="1">
    <location>
        <begin position="59"/>
        <end position="81"/>
    </location>
</feature>
<keyword evidence="1" id="KW-1133">Transmembrane helix</keyword>
<dbReference type="EMBL" id="MIJD01000617">
    <property type="protein sequence ID" value="OPE44861.1"/>
    <property type="molecule type" value="Genomic_DNA"/>
</dbReference>
<proteinExistence type="predicted"/>
<organism evidence="2 3">
    <name type="scientific">Mycolicibacterium diernhoferi</name>
    <dbReference type="NCBI Taxonomy" id="1801"/>
    <lineage>
        <taxon>Bacteria</taxon>
        <taxon>Bacillati</taxon>
        <taxon>Actinomycetota</taxon>
        <taxon>Actinomycetes</taxon>
        <taxon>Mycobacteriales</taxon>
        <taxon>Mycobacteriaceae</taxon>
        <taxon>Mycolicibacterium</taxon>
    </lineage>
</organism>
<sequence length="147" mass="15329">MTQPTSVPRPAIVNIAFWLVIAGAALLLAGGLLGLTSAFGTPRSSFSPDLSDGEVRSIVIMRGGISALLVLSGVALSFLAGRARNGDLRFRRSTVWLSASLVALVFVLTLLAPFSITPVALFGIVPVAIGATLFMRPAASDFFLEAK</sequence>
<evidence type="ECO:0000256" key="1">
    <source>
        <dbReference type="SAM" id="Phobius"/>
    </source>
</evidence>
<evidence type="ECO:0000313" key="2">
    <source>
        <dbReference type="EMBL" id="OPE44861.1"/>
    </source>
</evidence>
<dbReference type="Proteomes" id="UP000191039">
    <property type="component" value="Unassembled WGS sequence"/>
</dbReference>